<accession>A0A174A3E8</accession>
<name>A0A174A3E8_9FIRM</name>
<dbReference type="EMBL" id="CYZO01000009">
    <property type="protein sequence ID" value="CUN83034.1"/>
    <property type="molecule type" value="Genomic_DNA"/>
</dbReference>
<dbReference type="EMBL" id="RCYR01000001">
    <property type="protein sequence ID" value="RYS82238.1"/>
    <property type="molecule type" value="Genomic_DNA"/>
</dbReference>
<evidence type="ECO:0000256" key="3">
    <source>
        <dbReference type="ARBA" id="ARBA00022801"/>
    </source>
</evidence>
<dbReference type="GO" id="GO:0047789">
    <property type="term" value="F:creatininase activity"/>
    <property type="evidence" value="ECO:0007669"/>
    <property type="project" value="UniProtKB-EC"/>
</dbReference>
<dbReference type="Pfam" id="PF02633">
    <property type="entry name" value="Creatininase"/>
    <property type="match status" value="1"/>
</dbReference>
<dbReference type="Gene3D" id="3.40.50.10310">
    <property type="entry name" value="Creatininase"/>
    <property type="match status" value="1"/>
</dbReference>
<evidence type="ECO:0000313" key="6">
    <source>
        <dbReference type="EMBL" id="CUN83034.1"/>
    </source>
</evidence>
<dbReference type="EC" id="3.5.2.10" evidence="6"/>
<dbReference type="Proteomes" id="UP000292665">
    <property type="component" value="Unassembled WGS sequence"/>
</dbReference>
<reference evidence="7 9" key="2">
    <citation type="journal article" date="2019" name="Science, e1252229">
        <title>Invertible promoters mediate bacterial phase variation, antibiotic resistance, and host adaptation in the gut.</title>
        <authorList>
            <person name="Jiang X."/>
            <person name="Hall A.B."/>
            <person name="Arthur T.D."/>
            <person name="Plichta D.R."/>
            <person name="Covington C.T."/>
            <person name="Poyet M."/>
            <person name="Crothers J."/>
            <person name="Moses P.L."/>
            <person name="Tolonen A.C."/>
            <person name="Vlamakis H."/>
            <person name="Alm E.J."/>
            <person name="Xavier R.J."/>
        </authorList>
    </citation>
    <scope>NUCLEOTIDE SEQUENCE [LARGE SCALE GENOMIC DNA]</scope>
    <source>
        <strain evidence="7">Aa_0143</strain>
        <strain evidence="9">aa_0143</strain>
    </source>
</reference>
<evidence type="ECO:0000313" key="9">
    <source>
        <dbReference type="Proteomes" id="UP000292665"/>
    </source>
</evidence>
<comment type="similarity">
    <text evidence="5">Belongs to the creatininase superfamily.</text>
</comment>
<keyword evidence="2" id="KW-0479">Metal-binding</keyword>
<proteinExistence type="inferred from homology"/>
<dbReference type="PANTHER" id="PTHR35005">
    <property type="entry name" value="3-DEHYDRO-SCYLLO-INOSOSE HYDROLASE"/>
    <property type="match status" value="1"/>
</dbReference>
<evidence type="ECO:0000313" key="8">
    <source>
        <dbReference type="Proteomes" id="UP000095787"/>
    </source>
</evidence>
<dbReference type="InterPro" id="IPR003785">
    <property type="entry name" value="Creatininase/forma_Hydrolase"/>
</dbReference>
<dbReference type="RefSeq" id="WP_004845593.1">
    <property type="nucleotide sequence ID" value="NZ_AP028249.1"/>
</dbReference>
<dbReference type="GeneID" id="97329117"/>
<gene>
    <name evidence="6" type="primary">crnA</name>
    <name evidence="7" type="ORF">EAI93_00585</name>
    <name evidence="6" type="ORF">ERS852456_00921</name>
</gene>
<evidence type="ECO:0000313" key="7">
    <source>
        <dbReference type="EMBL" id="RYS82238.1"/>
    </source>
</evidence>
<evidence type="ECO:0000256" key="5">
    <source>
        <dbReference type="ARBA" id="ARBA00024029"/>
    </source>
</evidence>
<dbReference type="GO" id="GO:0016811">
    <property type="term" value="F:hydrolase activity, acting on carbon-nitrogen (but not peptide) bonds, in linear amides"/>
    <property type="evidence" value="ECO:0007669"/>
    <property type="project" value="TreeGrafter"/>
</dbReference>
<evidence type="ECO:0000256" key="1">
    <source>
        <dbReference type="ARBA" id="ARBA00001947"/>
    </source>
</evidence>
<dbReference type="GO" id="GO:0009231">
    <property type="term" value="P:riboflavin biosynthetic process"/>
    <property type="evidence" value="ECO:0007669"/>
    <property type="project" value="TreeGrafter"/>
</dbReference>
<keyword evidence="4" id="KW-0862">Zinc</keyword>
<keyword evidence="3 6" id="KW-0378">Hydrolase</keyword>
<protein>
    <submittedName>
        <fullName evidence="7">Creatininase family protein</fullName>
    </submittedName>
    <submittedName>
        <fullName evidence="6">Creatinine amidohydrolase</fullName>
        <ecNumber evidence="6">3.5.2.10</ecNumber>
    </submittedName>
</protein>
<comment type="cofactor">
    <cofactor evidence="1">
        <name>Zn(2+)</name>
        <dbReference type="ChEBI" id="CHEBI:29105"/>
    </cofactor>
</comment>
<evidence type="ECO:0000256" key="2">
    <source>
        <dbReference type="ARBA" id="ARBA00022723"/>
    </source>
</evidence>
<dbReference type="PANTHER" id="PTHR35005:SF1">
    <property type="entry name" value="2-AMINO-5-FORMYLAMINO-6-RIBOSYLAMINOPYRIMIDIN-4(3H)-ONE 5'-MONOPHOSPHATE DEFORMYLASE"/>
    <property type="match status" value="1"/>
</dbReference>
<dbReference type="Proteomes" id="UP000095787">
    <property type="component" value="Unassembled WGS sequence"/>
</dbReference>
<dbReference type="GO" id="GO:0046872">
    <property type="term" value="F:metal ion binding"/>
    <property type="evidence" value="ECO:0007669"/>
    <property type="project" value="UniProtKB-KW"/>
</dbReference>
<dbReference type="InterPro" id="IPR024087">
    <property type="entry name" value="Creatininase-like_sf"/>
</dbReference>
<reference evidence="6 8" key="1">
    <citation type="submission" date="2015-09" db="EMBL/GenBank/DDBJ databases">
        <authorList>
            <consortium name="Pathogen Informatics"/>
        </authorList>
    </citation>
    <scope>NUCLEOTIDE SEQUENCE [LARGE SCALE GENOMIC DNA]</scope>
    <source>
        <strain evidence="6 8">2789STDY5834841</strain>
    </source>
</reference>
<dbReference type="AlphaFoldDB" id="A0A174A3E8"/>
<sequence>MSNQVKDMTWREVQERLREFPVVIVPIGSTEQHGYHLPIGTDVYLAEALAEKTAEKTGALVYPSIHFGYSWSWRDRIGTVTIRQDILREILKDVVRSVERYGVKILIFMNGHEANRSVIKYAIREIQDETDVKVLGMFYPGMEEIYDKYMETPTWGGMFHACEFETSLMLAVKPETVHMERAVQEYPVRPTTYGMDNTSIGELSVSGTYGNPVPATEEKGEMMLEQFTENISAVIEECVKKLVREET</sequence>
<organism evidence="6 8">
    <name type="scientific">[Ruminococcus] torques</name>
    <dbReference type="NCBI Taxonomy" id="33039"/>
    <lineage>
        <taxon>Bacteria</taxon>
        <taxon>Bacillati</taxon>
        <taxon>Bacillota</taxon>
        <taxon>Clostridia</taxon>
        <taxon>Lachnospirales</taxon>
        <taxon>Lachnospiraceae</taxon>
        <taxon>Mediterraneibacter</taxon>
    </lineage>
</organism>
<evidence type="ECO:0000256" key="4">
    <source>
        <dbReference type="ARBA" id="ARBA00022833"/>
    </source>
</evidence>
<dbReference type="SUPFAM" id="SSF102215">
    <property type="entry name" value="Creatininase"/>
    <property type="match status" value="1"/>
</dbReference>